<sequence>MKKSLFVAVLVIAVAFVITGCTKSGVPSGTYDAFAQCLTDSGARMYGASWCPHCKDQKDAFGDSFSKVTYIECATPGNPNVMTQECKDAGIEGYPTWEFGDGSRLSGFQEFQALADKSSCPLPSDFTATNN</sequence>
<evidence type="ECO:0000313" key="2">
    <source>
        <dbReference type="EMBL" id="PIS41817.1"/>
    </source>
</evidence>
<dbReference type="PROSITE" id="PS51257">
    <property type="entry name" value="PROKAR_LIPOPROTEIN"/>
    <property type="match status" value="1"/>
</dbReference>
<proteinExistence type="predicted"/>
<dbReference type="AlphaFoldDB" id="A0A2H0YTK9"/>
<name>A0A2H0YTK9_9BACT</name>
<dbReference type="PANTHER" id="PTHR34573:SF1">
    <property type="entry name" value="VITAMIN K EPOXIDE REDUCTASE DOMAIN-CONTAINING PROTEIN"/>
    <property type="match status" value="1"/>
</dbReference>
<accession>A0A2H0YTK9</accession>
<evidence type="ECO:0008006" key="4">
    <source>
        <dbReference type="Google" id="ProtNLM"/>
    </source>
</evidence>
<reference evidence="3" key="1">
    <citation type="submission" date="2017-09" db="EMBL/GenBank/DDBJ databases">
        <title>Depth-based differentiation of microbial function through sediment-hosted aquifers and enrichment of novel symbionts in the deep terrestrial subsurface.</title>
        <authorList>
            <person name="Probst A.J."/>
            <person name="Ladd B."/>
            <person name="Jarett J.K."/>
            <person name="Geller-Mcgrath D.E."/>
            <person name="Sieber C.M.K."/>
            <person name="Emerson J.B."/>
            <person name="Anantharaman K."/>
            <person name="Thomas B.C."/>
            <person name="Malmstrom R."/>
            <person name="Stieglmeier M."/>
            <person name="Klingl A."/>
            <person name="Woyke T."/>
            <person name="Ryan C.M."/>
            <person name="Banfield J.F."/>
        </authorList>
    </citation>
    <scope>NUCLEOTIDE SEQUENCE [LARGE SCALE GENOMIC DNA]</scope>
</reference>
<feature type="chain" id="PRO_5013755953" description="Thioredoxin domain-containing protein" evidence="1">
    <location>
        <begin position="21"/>
        <end position="131"/>
    </location>
</feature>
<evidence type="ECO:0000256" key="1">
    <source>
        <dbReference type="SAM" id="SignalP"/>
    </source>
</evidence>
<dbReference type="Proteomes" id="UP000228711">
    <property type="component" value="Unassembled WGS sequence"/>
</dbReference>
<dbReference type="PANTHER" id="PTHR34573">
    <property type="entry name" value="VKC DOMAIN-CONTAINING PROTEIN"/>
    <property type="match status" value="1"/>
</dbReference>
<evidence type="ECO:0000313" key="3">
    <source>
        <dbReference type="Proteomes" id="UP000228711"/>
    </source>
</evidence>
<dbReference type="Gene3D" id="3.40.30.10">
    <property type="entry name" value="Glutaredoxin"/>
    <property type="match status" value="1"/>
</dbReference>
<feature type="signal peptide" evidence="1">
    <location>
        <begin position="1"/>
        <end position="20"/>
    </location>
</feature>
<dbReference type="InterPro" id="IPR036249">
    <property type="entry name" value="Thioredoxin-like_sf"/>
</dbReference>
<dbReference type="EMBL" id="PEXV01000042">
    <property type="protein sequence ID" value="PIS41817.1"/>
    <property type="molecule type" value="Genomic_DNA"/>
</dbReference>
<dbReference type="SUPFAM" id="SSF52833">
    <property type="entry name" value="Thioredoxin-like"/>
    <property type="match status" value="1"/>
</dbReference>
<protein>
    <recommendedName>
        <fullName evidence="4">Thioredoxin domain-containing protein</fullName>
    </recommendedName>
</protein>
<comment type="caution">
    <text evidence="2">The sequence shown here is derived from an EMBL/GenBank/DDBJ whole genome shotgun (WGS) entry which is preliminary data.</text>
</comment>
<organism evidence="2 3">
    <name type="scientific">Candidatus Kerfeldbacteria bacterium CG08_land_8_20_14_0_20_42_7</name>
    <dbReference type="NCBI Taxonomy" id="2014245"/>
    <lineage>
        <taxon>Bacteria</taxon>
        <taxon>Candidatus Kerfeldiibacteriota</taxon>
    </lineage>
</organism>
<keyword evidence="1" id="KW-0732">Signal</keyword>
<gene>
    <name evidence="2" type="ORF">COT25_01030</name>
</gene>